<keyword evidence="2" id="KW-1185">Reference proteome</keyword>
<reference evidence="1 2" key="1">
    <citation type="submission" date="2024-09" db="EMBL/GenBank/DDBJ databases">
        <authorList>
            <person name="Sun Q."/>
            <person name="Mori K."/>
        </authorList>
    </citation>
    <scope>NUCLEOTIDE SEQUENCE [LARGE SCALE GENOMIC DNA]</scope>
    <source>
        <strain evidence="1 2">JCM 4414</strain>
    </source>
</reference>
<comment type="caution">
    <text evidence="1">The sequence shown here is derived from an EMBL/GenBank/DDBJ whole genome shotgun (WGS) entry which is preliminary data.</text>
</comment>
<organism evidence="1 2">
    <name type="scientific">Streptomyces roseoviridis</name>
    <dbReference type="NCBI Taxonomy" id="67361"/>
    <lineage>
        <taxon>Bacteria</taxon>
        <taxon>Bacillati</taxon>
        <taxon>Actinomycetota</taxon>
        <taxon>Actinomycetes</taxon>
        <taxon>Kitasatosporales</taxon>
        <taxon>Streptomycetaceae</taxon>
        <taxon>Streptomyces</taxon>
    </lineage>
</organism>
<proteinExistence type="predicted"/>
<accession>A0ABV5QMC4</accession>
<sequence>MEAELVALASAGATALVQQMVGDGWERARTRIAAFFAARSGVTEEAVGADLDAAREELLRAERAGDEEAADEARTEARVEWRARMRRSLLADPRSADELRAILDELGTRPQPGTVVNNTLSGDVHGIAFQIGSVGRMTNHMSGDGGAEARRP</sequence>
<gene>
    <name evidence="1" type="ORF">ACFFTP_07425</name>
</gene>
<evidence type="ECO:0000313" key="1">
    <source>
        <dbReference type="EMBL" id="MFB9554033.1"/>
    </source>
</evidence>
<dbReference type="EMBL" id="JBHMCT010000006">
    <property type="protein sequence ID" value="MFB9554033.1"/>
    <property type="molecule type" value="Genomic_DNA"/>
</dbReference>
<name>A0ABV5QMC4_9ACTN</name>
<protein>
    <submittedName>
        <fullName evidence="1">Uncharacterized protein</fullName>
    </submittedName>
</protein>
<dbReference type="RefSeq" id="WP_345489449.1">
    <property type="nucleotide sequence ID" value="NZ_BAAAWU010000001.1"/>
</dbReference>
<evidence type="ECO:0000313" key="2">
    <source>
        <dbReference type="Proteomes" id="UP001589716"/>
    </source>
</evidence>
<dbReference type="Proteomes" id="UP001589716">
    <property type="component" value="Unassembled WGS sequence"/>
</dbReference>